<dbReference type="InterPro" id="IPR036770">
    <property type="entry name" value="Ankyrin_rpt-contain_sf"/>
</dbReference>
<evidence type="ECO:0000256" key="3">
    <source>
        <dbReference type="PROSITE-ProRule" id="PRU00023"/>
    </source>
</evidence>
<evidence type="ECO:0000313" key="5">
    <source>
        <dbReference type="Proteomes" id="UP000189739"/>
    </source>
</evidence>
<keyword evidence="1" id="KW-0677">Repeat</keyword>
<dbReference type="PANTHER" id="PTHR24189">
    <property type="entry name" value="MYOTROPHIN"/>
    <property type="match status" value="1"/>
</dbReference>
<dbReference type="InterPro" id="IPR050745">
    <property type="entry name" value="Multifunctional_regulatory"/>
</dbReference>
<gene>
    <name evidence="4" type="ORF">BC343_23980</name>
</gene>
<dbReference type="RefSeq" id="WP_078347358.1">
    <property type="nucleotide sequence ID" value="NZ_MBTF01000005.1"/>
</dbReference>
<dbReference type="OrthoDB" id="2575953at2"/>
<dbReference type="PANTHER" id="PTHR24189:SF50">
    <property type="entry name" value="ANKYRIN REPEAT AND SOCS BOX PROTEIN 2"/>
    <property type="match status" value="1"/>
</dbReference>
<dbReference type="Gene3D" id="1.25.40.20">
    <property type="entry name" value="Ankyrin repeat-containing domain"/>
    <property type="match status" value="1"/>
</dbReference>
<dbReference type="SUPFAM" id="SSF48403">
    <property type="entry name" value="Ankyrin repeat"/>
    <property type="match status" value="1"/>
</dbReference>
<reference evidence="4 5" key="1">
    <citation type="submission" date="2016-07" db="EMBL/GenBank/DDBJ databases">
        <title>Genomic analysis of zinc-resistant bacterium Mucilaginibacter pedocola TBZ30.</title>
        <authorList>
            <person name="Huang J."/>
            <person name="Tang J."/>
        </authorList>
    </citation>
    <scope>NUCLEOTIDE SEQUENCE [LARGE SCALE GENOMIC DNA]</scope>
    <source>
        <strain evidence="4 5">TBZ30</strain>
    </source>
</reference>
<dbReference type="InterPro" id="IPR002110">
    <property type="entry name" value="Ankyrin_rpt"/>
</dbReference>
<dbReference type="Proteomes" id="UP000189739">
    <property type="component" value="Unassembled WGS sequence"/>
</dbReference>
<dbReference type="STRING" id="1792845.BC343_23980"/>
<feature type="repeat" description="ANK" evidence="3">
    <location>
        <begin position="142"/>
        <end position="174"/>
    </location>
</feature>
<accession>A0A1S9PI82</accession>
<dbReference type="EMBL" id="MBTF01000005">
    <property type="protein sequence ID" value="OOQ60659.1"/>
    <property type="molecule type" value="Genomic_DNA"/>
</dbReference>
<protein>
    <submittedName>
        <fullName evidence="4">Uncharacterized protein</fullName>
    </submittedName>
</protein>
<evidence type="ECO:0000313" key="4">
    <source>
        <dbReference type="EMBL" id="OOQ60659.1"/>
    </source>
</evidence>
<dbReference type="Pfam" id="PF12796">
    <property type="entry name" value="Ank_2"/>
    <property type="match status" value="1"/>
</dbReference>
<name>A0A1S9PI82_9SPHI</name>
<proteinExistence type="predicted"/>
<keyword evidence="2 3" id="KW-0040">ANK repeat</keyword>
<comment type="caution">
    <text evidence="4">The sequence shown here is derived from an EMBL/GenBank/DDBJ whole genome shotgun (WGS) entry which is preliminary data.</text>
</comment>
<organism evidence="4 5">
    <name type="scientific">Mucilaginibacter pedocola</name>
    <dbReference type="NCBI Taxonomy" id="1792845"/>
    <lineage>
        <taxon>Bacteria</taxon>
        <taxon>Pseudomonadati</taxon>
        <taxon>Bacteroidota</taxon>
        <taxon>Sphingobacteriia</taxon>
        <taxon>Sphingobacteriales</taxon>
        <taxon>Sphingobacteriaceae</taxon>
        <taxon>Mucilaginibacter</taxon>
    </lineage>
</organism>
<feature type="repeat" description="ANK" evidence="3">
    <location>
        <begin position="175"/>
        <end position="208"/>
    </location>
</feature>
<dbReference type="PROSITE" id="PS50297">
    <property type="entry name" value="ANK_REP_REGION"/>
    <property type="match status" value="2"/>
</dbReference>
<dbReference type="AlphaFoldDB" id="A0A1S9PI82"/>
<keyword evidence="5" id="KW-1185">Reference proteome</keyword>
<dbReference type="PROSITE" id="PS50088">
    <property type="entry name" value="ANK_REPEAT"/>
    <property type="match status" value="2"/>
</dbReference>
<dbReference type="SMART" id="SM00248">
    <property type="entry name" value="ANK"/>
    <property type="match status" value="4"/>
</dbReference>
<sequence>MNKFITAIKSLDIAAIEQLLAKHPELVHWQEDDGKNALHYLCGVVIAKHLGKEVLSLQMLKLFIDKGMAIDAVHQIKDGCGSFPARPVWYAYTRGRNKTLYSWLLQNGANPQNCMFAIVWYDDAEAAVLFKQHGADIDDSSIGVTPLLSAVGWKRFVVTEWLLQNGANVNAADSKGNTSLHIAVKQKYPLEFIKLLLQHGADSSLQNNEGASPKSMAARQRPDAFSHLFV</sequence>
<evidence type="ECO:0000256" key="2">
    <source>
        <dbReference type="ARBA" id="ARBA00023043"/>
    </source>
</evidence>
<evidence type="ECO:0000256" key="1">
    <source>
        <dbReference type="ARBA" id="ARBA00022737"/>
    </source>
</evidence>